<reference evidence="7" key="4">
    <citation type="submission" date="2025-09" db="UniProtKB">
        <authorList>
            <consortium name="Ensembl"/>
        </authorList>
    </citation>
    <scope>IDENTIFICATION</scope>
</reference>
<evidence type="ECO:0000313" key="7">
    <source>
        <dbReference type="Ensembl" id="ENSELUP00000078813.2"/>
    </source>
</evidence>
<dbReference type="CDD" id="cd00017">
    <property type="entry name" value="ANATO"/>
    <property type="match status" value="1"/>
</dbReference>
<dbReference type="InterPro" id="IPR019742">
    <property type="entry name" value="MacrogloblnA2_CS"/>
</dbReference>
<dbReference type="SUPFAM" id="SSF48239">
    <property type="entry name" value="Terpenoid cyclases/Protein prenyltransferases"/>
    <property type="match status" value="1"/>
</dbReference>
<evidence type="ECO:0000256" key="3">
    <source>
        <dbReference type="ARBA" id="ARBA00022966"/>
    </source>
</evidence>
<dbReference type="GO" id="GO:0004866">
    <property type="term" value="F:endopeptidase inhibitor activity"/>
    <property type="evidence" value="ECO:0007669"/>
    <property type="project" value="InterPro"/>
</dbReference>
<dbReference type="Gene3D" id="2.60.40.1930">
    <property type="match status" value="4"/>
</dbReference>
<dbReference type="Gene3D" id="2.20.210.20">
    <property type="match status" value="1"/>
</dbReference>
<keyword evidence="3" id="KW-0882">Thioester bond</keyword>
<protein>
    <recommendedName>
        <fullName evidence="9">Anaphylatoxin-like domain-containing protein</fullName>
    </recommendedName>
</protein>
<dbReference type="InterPro" id="IPR001599">
    <property type="entry name" value="Macroglobln_a2"/>
</dbReference>
<keyword evidence="2" id="KW-0964">Secreted</keyword>
<dbReference type="SUPFAM" id="SSF47686">
    <property type="entry name" value="Anaphylotoxins (complement system)"/>
    <property type="match status" value="1"/>
</dbReference>
<reference evidence="8" key="1">
    <citation type="journal article" date="2014" name="PLoS ONE">
        <title>The genome and linkage map of the northern pike (Esox lucius): conserved synteny revealed between the salmonid sister group and the Neoteleostei.</title>
        <authorList>
            <person name="Rondeau E.B."/>
            <person name="Minkley D.R."/>
            <person name="Leong J.S."/>
            <person name="Messmer A.M."/>
            <person name="Jantzen J.R."/>
            <person name="von Schalburg K.R."/>
            <person name="Lemon C."/>
            <person name="Bird N.H."/>
            <person name="Koop B.F."/>
        </authorList>
    </citation>
    <scope>NUCLEOTIDE SEQUENCE</scope>
</reference>
<dbReference type="PANTHER" id="PTHR11412:SF81">
    <property type="entry name" value="COMPLEMENT C3"/>
    <property type="match status" value="1"/>
</dbReference>
<proteinExistence type="predicted"/>
<dbReference type="InterPro" id="IPR001134">
    <property type="entry name" value="Netrin_domain"/>
</dbReference>
<dbReference type="GeneTree" id="ENSGT00940000154063"/>
<accession>A0A6Q2ZLJ9</accession>
<dbReference type="SMART" id="SM00104">
    <property type="entry name" value="ANATO"/>
    <property type="match status" value="1"/>
</dbReference>
<evidence type="ECO:0000259" key="6">
    <source>
        <dbReference type="PROSITE" id="PS50189"/>
    </source>
</evidence>
<dbReference type="Gene3D" id="2.40.50.120">
    <property type="match status" value="1"/>
</dbReference>
<dbReference type="GO" id="GO:0005615">
    <property type="term" value="C:extracellular space"/>
    <property type="evidence" value="ECO:0007669"/>
    <property type="project" value="InterPro"/>
</dbReference>
<dbReference type="Pfam" id="PF07703">
    <property type="entry name" value="A2M_BRD"/>
    <property type="match status" value="1"/>
</dbReference>
<dbReference type="SMART" id="SM01360">
    <property type="entry name" value="A2M"/>
    <property type="match status" value="1"/>
</dbReference>
<evidence type="ECO:0000256" key="4">
    <source>
        <dbReference type="ARBA" id="ARBA00023157"/>
    </source>
</evidence>
<dbReference type="Pfam" id="PF17789">
    <property type="entry name" value="MG4"/>
    <property type="match status" value="1"/>
</dbReference>
<dbReference type="FunFam" id="1.20.91.20:FF:000001">
    <property type="entry name" value="Complement C3"/>
    <property type="match status" value="1"/>
</dbReference>
<dbReference type="FunFam" id="2.60.40.10:FF:000155">
    <property type="entry name" value="complement C3 isoform X1"/>
    <property type="match status" value="1"/>
</dbReference>
<dbReference type="SUPFAM" id="SSF50242">
    <property type="entry name" value="TIMP-like"/>
    <property type="match status" value="1"/>
</dbReference>
<evidence type="ECO:0000313" key="8">
    <source>
        <dbReference type="Proteomes" id="UP000265140"/>
    </source>
</evidence>
<gene>
    <name evidence="7" type="primary">C3</name>
</gene>
<sequence length="1513" mass="169916">MCSYSTSSNRICCLCSLYPCRYVMTAPNPLRVGCRERVFVEAKDYKKGALDVKIKVLTFPAQKILLTESVTLNSKNKFQALKEIEVGLPTFSHDSMLSQYVYLKAEFGNDKASLEKVVLVSFQNGYIFIQTDKTIYTPESKVNYRIFALKPDLQPFTDTIYVDIMTPDGITLMHQPYKPSNGIQSATYQIPEISSLGNWKIVAKLKDAPLQNFTTYFEVKEYVLPSFEVKLTLSQSFFYIDDEQLTVTVEARYLFEEPVTGIAFVVFGVIQENERTSFPGSLQRVEAVLKIEHIKETIPDIYTLLMKSLYVSVNVLTDTGKLSLCVYATNPDDSPAKGIVVTASHKEHIEHGTTQDNGIAKMTINTDASDDKLLITVETKVDKLGQGRQGTQKMTAMPYKTKNKSGNYIHINIHYAEVKIGDLMKALINLGSSPAVFTNDIIEITYLILSKGQIIHFKKLEWKKGQGLLAVDMDVTKNMVPSIRVVAYYHVGTEEVVSDSVWVDVLDTCMGKVRMLLSGSYAPQQKITLSLSGDSGATVGLVAVDKGVYALNNKNRLTQTQIWDKVEKYDTGCTAGSGEDSMGVFHDAGLVFTSNTAGGTRQRTVSTCPLNSRRRRAVTIKKVITILASRYTGLNRQCCMDGMRKNILDYTCQRRSQYVIDGPECVKAFLECCREMATKHEEESVEKEGEDEDFNDIGSRTVFPESWLWKEVTLPDCPTCETNLCTYSDTDIYLPDSITSWQITAISLSKTHGICVADPLSLIVRKNFFIDLKLPYSAVRNEQLEIKAILHNYLSESIKVKTPHICSSASKKGRDRVTVEMDSMSTRSVPFVIIPMMLGRHSIEVKALVPDSGYQDGVKKDLLVVVRQTLASCLTYLHLIGNSLKMIWDRGVDIVHVRSGNLADQVPNTPASRDIRLTGEHLARTIEAALSGSPLGDLLRQPGGCGEQNMMGMTMPVIATHYLDNTKQWDQVGLERRREAISFIQSGYDRQIGFRKDSGSFAIYPDYDSGTWLTAYVVKVFAMASPFIEVKSEVLCKAVKWLFRERQKTYGVFEEFAGIISSSMMGDVLGNDKDDTLTAFVLIAMQEANPGLLASMNKAKEFLKYRNPSLTNPYSVALTSLALANEGELNKDILFRHSSTDRTHWPVKGNPLLTLEATAYALLALVKANALEDAGPIVKWLNSQQFKGGYGSSTQATIMVFQAVAEYMTKAGRKQDIDLNVDINISGRKDAIGLSITQSNSFLTRSNKVSTFALTYYQITDRVATMTILDIGLLTGFIFDFDDLKQLSTGRERYIQKFEMDKKLSERGSLIIYLEKVSNDRADTVAFRIHKVQDVGLLQPVGVTVYEYYDPGNRCVKFYHPLKQGGTLNQLCNKDVCRCNCSFQRKNGDKSTNICKHKRTVLFSYEQVLRNVISFNNLNYIFSLGTDPVLDKGQRMFLSHPSCREALNFSVGQTYLLIGEVFHYFHKYVLGERTWIEYYPAESECSAPRSPYRDRCLEIEDFIFQMEKIGCEV</sequence>
<dbReference type="InterPro" id="IPR011625">
    <property type="entry name" value="A2M_N_BRD"/>
</dbReference>
<dbReference type="SUPFAM" id="SSF49410">
    <property type="entry name" value="Alpha-macroglobulin receptor domain"/>
    <property type="match status" value="1"/>
</dbReference>
<comment type="subcellular location">
    <subcellularLocation>
        <location evidence="1">Secreted</location>
    </subcellularLocation>
</comment>
<feature type="domain" description="NTR" evidence="6">
    <location>
        <begin position="1377"/>
        <end position="1511"/>
    </location>
</feature>
<dbReference type="InterPro" id="IPR041425">
    <property type="entry name" value="C3/4/5_MG1"/>
</dbReference>
<dbReference type="Pfam" id="PF01821">
    <property type="entry name" value="ANATO"/>
    <property type="match status" value="1"/>
</dbReference>
<dbReference type="InterPro" id="IPR000020">
    <property type="entry name" value="Anaphylatoxin/fibulin"/>
</dbReference>
<feature type="domain" description="Anaphylatoxin-like" evidence="5">
    <location>
        <begin position="638"/>
        <end position="673"/>
    </location>
</feature>
<dbReference type="Gene3D" id="2.60.40.690">
    <property type="entry name" value="Alpha-macroglobulin, receptor-binding domain"/>
    <property type="match status" value="1"/>
</dbReference>
<dbReference type="InterPro" id="IPR008930">
    <property type="entry name" value="Terpenoid_cyclase/PrenylTrfase"/>
</dbReference>
<dbReference type="InterPro" id="IPR040839">
    <property type="entry name" value="MG4"/>
</dbReference>
<dbReference type="PANTHER" id="PTHR11412">
    <property type="entry name" value="MACROGLOBULIN / COMPLEMENT"/>
    <property type="match status" value="1"/>
</dbReference>
<dbReference type="Pfam" id="PF17790">
    <property type="entry name" value="MG1"/>
    <property type="match status" value="1"/>
</dbReference>
<dbReference type="InterPro" id="IPR018933">
    <property type="entry name" value="Netrin_module_non-TIMP"/>
</dbReference>
<dbReference type="Bgee" id="ENSELUG00000029564">
    <property type="expression patterns" value="Expressed in liver"/>
</dbReference>
<dbReference type="Pfam" id="PF01759">
    <property type="entry name" value="NTR"/>
    <property type="match status" value="1"/>
</dbReference>
<evidence type="ECO:0000259" key="5">
    <source>
        <dbReference type="PROSITE" id="PS01178"/>
    </source>
</evidence>
<keyword evidence="8" id="KW-1185">Reference proteome</keyword>
<dbReference type="SMART" id="SM01419">
    <property type="entry name" value="Thiol-ester_cl"/>
    <property type="match status" value="1"/>
</dbReference>
<dbReference type="SMART" id="SM00643">
    <property type="entry name" value="C345C"/>
    <property type="match status" value="1"/>
</dbReference>
<name>A0A6Q2ZLJ9_ESOLU</name>
<dbReference type="Proteomes" id="UP000265140">
    <property type="component" value="Chromosome 9"/>
</dbReference>
<evidence type="ECO:0000256" key="1">
    <source>
        <dbReference type="ARBA" id="ARBA00004613"/>
    </source>
</evidence>
<reference evidence="7" key="3">
    <citation type="submission" date="2025-08" db="UniProtKB">
        <authorList>
            <consortium name="Ensembl"/>
        </authorList>
    </citation>
    <scope>IDENTIFICATION</scope>
</reference>
<dbReference type="Pfam" id="PF00207">
    <property type="entry name" value="A2M"/>
    <property type="match status" value="1"/>
</dbReference>
<dbReference type="PROSITE" id="PS00477">
    <property type="entry name" value="ALPHA_2_MACROGLOBULIN"/>
    <property type="match status" value="1"/>
</dbReference>
<dbReference type="InterPro" id="IPR002890">
    <property type="entry name" value="MG2"/>
</dbReference>
<dbReference type="PROSITE" id="PS01178">
    <property type="entry name" value="ANAPHYLATOXIN_2"/>
    <property type="match status" value="1"/>
</dbReference>
<dbReference type="InterPro" id="IPR050473">
    <property type="entry name" value="A2M/Complement_sys"/>
</dbReference>
<dbReference type="Pfam" id="PF01835">
    <property type="entry name" value="MG2"/>
    <property type="match status" value="1"/>
</dbReference>
<dbReference type="Pfam" id="PF07678">
    <property type="entry name" value="TED_complement"/>
    <property type="match status" value="1"/>
</dbReference>
<dbReference type="Pfam" id="PF07677">
    <property type="entry name" value="A2M_recep"/>
    <property type="match status" value="1"/>
</dbReference>
<dbReference type="Gene3D" id="1.20.91.20">
    <property type="entry name" value="Anaphylotoxins (complement system)"/>
    <property type="match status" value="1"/>
</dbReference>
<evidence type="ECO:0008006" key="9">
    <source>
        <dbReference type="Google" id="ProtNLM"/>
    </source>
</evidence>
<dbReference type="InterPro" id="IPR018081">
    <property type="entry name" value="Anaphylatoxin_comp_syst"/>
</dbReference>
<dbReference type="InterPro" id="IPR047565">
    <property type="entry name" value="Alpha-macroglob_thiol-ester_cl"/>
</dbReference>
<dbReference type="InterPro" id="IPR013783">
    <property type="entry name" value="Ig-like_fold"/>
</dbReference>
<reference evidence="7" key="2">
    <citation type="submission" date="2020-02" db="EMBL/GenBank/DDBJ databases">
        <title>Esox lucius (northern pike) genome, fEsoLuc1, primary haplotype.</title>
        <authorList>
            <person name="Myers G."/>
            <person name="Karagic N."/>
            <person name="Meyer A."/>
            <person name="Pippel M."/>
            <person name="Reichard M."/>
            <person name="Winkler S."/>
            <person name="Tracey A."/>
            <person name="Sims Y."/>
            <person name="Howe K."/>
            <person name="Rhie A."/>
            <person name="Formenti G."/>
            <person name="Durbin R."/>
            <person name="Fedrigo O."/>
            <person name="Jarvis E.D."/>
        </authorList>
    </citation>
    <scope>NUCLEOTIDE SEQUENCE [LARGE SCALE GENOMIC DNA]</scope>
</reference>
<dbReference type="Gene3D" id="2.60.40.1940">
    <property type="match status" value="1"/>
</dbReference>
<dbReference type="Gene3D" id="6.20.50.160">
    <property type="match status" value="1"/>
</dbReference>
<dbReference type="InterPro" id="IPR011626">
    <property type="entry name" value="Alpha-macroglobulin_TED"/>
</dbReference>
<evidence type="ECO:0000256" key="2">
    <source>
        <dbReference type="ARBA" id="ARBA00022525"/>
    </source>
</evidence>
<dbReference type="InParanoid" id="A0A6Q2ZLJ9"/>
<dbReference type="InterPro" id="IPR009048">
    <property type="entry name" value="A-macroglobulin_rcpt-bd"/>
</dbReference>
<dbReference type="Gene3D" id="1.50.10.20">
    <property type="match status" value="1"/>
</dbReference>
<organism evidence="7 8">
    <name type="scientific">Esox lucius</name>
    <name type="common">Northern pike</name>
    <dbReference type="NCBI Taxonomy" id="8010"/>
    <lineage>
        <taxon>Eukaryota</taxon>
        <taxon>Metazoa</taxon>
        <taxon>Chordata</taxon>
        <taxon>Craniata</taxon>
        <taxon>Vertebrata</taxon>
        <taxon>Euteleostomi</taxon>
        <taxon>Actinopterygii</taxon>
        <taxon>Neopterygii</taxon>
        <taxon>Teleostei</taxon>
        <taxon>Protacanthopterygii</taxon>
        <taxon>Esociformes</taxon>
        <taxon>Esocidae</taxon>
        <taxon>Esox</taxon>
    </lineage>
</organism>
<dbReference type="Gene3D" id="2.60.40.10">
    <property type="entry name" value="Immunoglobulins"/>
    <property type="match status" value="2"/>
</dbReference>
<dbReference type="InterPro" id="IPR041555">
    <property type="entry name" value="MG3"/>
</dbReference>
<dbReference type="CDD" id="cd02896">
    <property type="entry name" value="complement_C3_C4_C5"/>
    <property type="match status" value="1"/>
</dbReference>
<dbReference type="Pfam" id="PF17791">
    <property type="entry name" value="MG3"/>
    <property type="match status" value="1"/>
</dbReference>
<dbReference type="OMA" id="GEPFANN"/>
<dbReference type="FunFam" id="2.60.40.1930:FF:000006">
    <property type="entry name" value="Complement C3"/>
    <property type="match status" value="1"/>
</dbReference>
<dbReference type="Gene3D" id="2.20.130.20">
    <property type="match status" value="1"/>
</dbReference>
<dbReference type="SMART" id="SM01361">
    <property type="entry name" value="A2M_recep"/>
    <property type="match status" value="1"/>
</dbReference>
<dbReference type="InterPro" id="IPR036595">
    <property type="entry name" value="A-macroglobulin_rcpt-bd_sf"/>
</dbReference>
<dbReference type="SMART" id="SM01359">
    <property type="entry name" value="A2M_N_2"/>
    <property type="match status" value="1"/>
</dbReference>
<keyword evidence="4" id="KW-1015">Disulfide bond</keyword>
<dbReference type="Ensembl" id="ENSELUT00000064169.2">
    <property type="protein sequence ID" value="ENSELUP00000078813.2"/>
    <property type="gene ID" value="ENSELUG00000029564.2"/>
</dbReference>
<dbReference type="PROSITE" id="PS50189">
    <property type="entry name" value="NTR"/>
    <property type="match status" value="1"/>
</dbReference>
<dbReference type="PROSITE" id="PS01177">
    <property type="entry name" value="ANAPHYLATOXIN_1"/>
    <property type="match status" value="1"/>
</dbReference>
<dbReference type="InterPro" id="IPR008993">
    <property type="entry name" value="TIMP-like_OB-fold"/>
</dbReference>